<feature type="domain" description="Peptidase M14" evidence="9">
    <location>
        <begin position="128"/>
        <end position="421"/>
    </location>
</feature>
<dbReference type="GO" id="GO:0004181">
    <property type="term" value="F:metallocarboxypeptidase activity"/>
    <property type="evidence" value="ECO:0007669"/>
    <property type="project" value="InterPro"/>
</dbReference>
<name>A0A4Z0R7E1_9FIRM</name>
<keyword evidence="3" id="KW-0645">Protease</keyword>
<dbReference type="SMART" id="SM00631">
    <property type="entry name" value="Zn_pept"/>
    <property type="match status" value="1"/>
</dbReference>
<dbReference type="AlphaFoldDB" id="A0A4Z0R7E1"/>
<dbReference type="SUPFAM" id="SSF47090">
    <property type="entry name" value="PGBD-like"/>
    <property type="match status" value="1"/>
</dbReference>
<dbReference type="GO" id="GO:0008270">
    <property type="term" value="F:zinc ion binding"/>
    <property type="evidence" value="ECO:0007669"/>
    <property type="project" value="InterPro"/>
</dbReference>
<dbReference type="InterPro" id="IPR034274">
    <property type="entry name" value="ENP1_M14_CPD"/>
</dbReference>
<keyword evidence="4" id="KW-0378">Hydrolase</keyword>
<evidence type="ECO:0000256" key="1">
    <source>
        <dbReference type="ARBA" id="ARBA00001947"/>
    </source>
</evidence>
<dbReference type="CDD" id="cd00118">
    <property type="entry name" value="LysM"/>
    <property type="match status" value="1"/>
</dbReference>
<keyword evidence="5" id="KW-0862">Zinc</keyword>
<dbReference type="InterPro" id="IPR036365">
    <property type="entry name" value="PGBD-like_sf"/>
</dbReference>
<evidence type="ECO:0000256" key="2">
    <source>
        <dbReference type="ARBA" id="ARBA00005988"/>
    </source>
</evidence>
<sequence>MRTLKRGSSGNDVMEIQSLLEKMGLNPGPIDGFIGLRTEEAIKQFQRKYGLTADGIIGSRTDKVLQGFLLGYENYTIKSGDTLSKIAQKYHINLAALVTANSGTDPLKLQIRQVIKVPFAFDVVDTNINYTYEIMERDIQGLKSRYPFIEVGTAGKSVLGKNLYTLKLGNGPAEVFYNATHHALEWITSPLLMKFTENFAKAYAEGRQMRGYNPRDIWRKNTIYIMPMVNPDGVDLVLQGLQRDNPFYDQLITWNKGRMNFGEVWEANIKGVDLNHNYDASWELSKQAEPSYGVYGPGPTRFSGPSPESEPESKAVANFTRNHNFRLVLAYHSQGEVIYWTYQDKTPPEAQRIGELFARLSGYSLAKTTGISSYAGYKDWFIDKYRRPGFTIEVGQGSNPVPISQFAKIYEDNEGILLAAPSQPL</sequence>
<dbReference type="EMBL" id="SPQQ01000002">
    <property type="protein sequence ID" value="TGE39091.1"/>
    <property type="molecule type" value="Genomic_DNA"/>
</dbReference>
<dbReference type="Gene3D" id="1.10.101.10">
    <property type="entry name" value="PGBD-like superfamily/PGBD"/>
    <property type="match status" value="1"/>
</dbReference>
<dbReference type="PROSITE" id="PS51782">
    <property type="entry name" value="LYSM"/>
    <property type="match status" value="1"/>
</dbReference>
<dbReference type="GO" id="GO:0005615">
    <property type="term" value="C:extracellular space"/>
    <property type="evidence" value="ECO:0007669"/>
    <property type="project" value="TreeGrafter"/>
</dbReference>
<dbReference type="Gene3D" id="3.10.350.10">
    <property type="entry name" value="LysM domain"/>
    <property type="match status" value="1"/>
</dbReference>
<feature type="domain" description="LysM" evidence="8">
    <location>
        <begin position="73"/>
        <end position="117"/>
    </location>
</feature>
<dbReference type="SUPFAM" id="SSF53187">
    <property type="entry name" value="Zn-dependent exopeptidases"/>
    <property type="match status" value="1"/>
</dbReference>
<dbReference type="InterPro" id="IPR000834">
    <property type="entry name" value="Peptidase_M14"/>
</dbReference>
<dbReference type="InterPro" id="IPR036366">
    <property type="entry name" value="PGBDSf"/>
</dbReference>
<dbReference type="Gene3D" id="3.40.630.10">
    <property type="entry name" value="Zn peptidases"/>
    <property type="match status" value="1"/>
</dbReference>
<protein>
    <submittedName>
        <fullName evidence="10">LysM peptidoglycan-binding domain-containing protein</fullName>
    </submittedName>
</protein>
<dbReference type="GO" id="GO:0006508">
    <property type="term" value="P:proteolysis"/>
    <property type="evidence" value="ECO:0007669"/>
    <property type="project" value="UniProtKB-KW"/>
</dbReference>
<evidence type="ECO:0000259" key="9">
    <source>
        <dbReference type="PROSITE" id="PS52035"/>
    </source>
</evidence>
<evidence type="ECO:0000313" key="10">
    <source>
        <dbReference type="EMBL" id="TGE39091.1"/>
    </source>
</evidence>
<evidence type="ECO:0000259" key="8">
    <source>
        <dbReference type="PROSITE" id="PS51782"/>
    </source>
</evidence>
<dbReference type="InterPro" id="IPR036779">
    <property type="entry name" value="LysM_dom_sf"/>
</dbReference>
<dbReference type="RefSeq" id="WP_135545584.1">
    <property type="nucleotide sequence ID" value="NZ_SPQQ01000002.1"/>
</dbReference>
<dbReference type="Pfam" id="PF01471">
    <property type="entry name" value="PG_binding_1"/>
    <property type="match status" value="1"/>
</dbReference>
<dbReference type="Pfam" id="PF01476">
    <property type="entry name" value="LysM"/>
    <property type="match status" value="1"/>
</dbReference>
<reference evidence="10 11" key="1">
    <citation type="submission" date="2019-03" db="EMBL/GenBank/DDBJ databases">
        <title>Draft Genome Sequence of Desulfosporosinus fructosivorans Strain 63.6F, Isolated from Marine Sediment in the Baltic Sea.</title>
        <authorList>
            <person name="Hausmann B."/>
            <person name="Vandieken V."/>
            <person name="Pjevac P."/>
            <person name="Schreck K."/>
            <person name="Herbold C.W."/>
            <person name="Loy A."/>
        </authorList>
    </citation>
    <scope>NUCLEOTIDE SEQUENCE [LARGE SCALE GENOMIC DNA]</scope>
    <source>
        <strain evidence="10 11">63.6F</strain>
    </source>
</reference>
<dbReference type="PANTHER" id="PTHR11705:SF143">
    <property type="entry name" value="SLL0236 PROTEIN"/>
    <property type="match status" value="1"/>
</dbReference>
<gene>
    <name evidence="10" type="ORF">E4K67_06385</name>
</gene>
<comment type="cofactor">
    <cofactor evidence="1">
        <name>Zn(2+)</name>
        <dbReference type="ChEBI" id="CHEBI:29105"/>
    </cofactor>
</comment>
<proteinExistence type="inferred from homology"/>
<evidence type="ECO:0000256" key="7">
    <source>
        <dbReference type="PROSITE-ProRule" id="PRU01379"/>
    </source>
</evidence>
<comment type="caution">
    <text evidence="10">The sequence shown here is derived from an EMBL/GenBank/DDBJ whole genome shotgun (WGS) entry which is preliminary data.</text>
</comment>
<dbReference type="OrthoDB" id="9811296at2"/>
<dbReference type="PRINTS" id="PR00765">
    <property type="entry name" value="CRBOXYPTASEA"/>
</dbReference>
<keyword evidence="6" id="KW-0482">Metalloprotease</keyword>
<dbReference type="InterPro" id="IPR018392">
    <property type="entry name" value="LysM"/>
</dbReference>
<feature type="active site" description="Proton donor/acceptor" evidence="7">
    <location>
        <position position="393"/>
    </location>
</feature>
<evidence type="ECO:0000256" key="3">
    <source>
        <dbReference type="ARBA" id="ARBA00022670"/>
    </source>
</evidence>
<dbReference type="SMART" id="SM00257">
    <property type="entry name" value="LysM"/>
    <property type="match status" value="1"/>
</dbReference>
<evidence type="ECO:0000313" key="11">
    <source>
        <dbReference type="Proteomes" id="UP000298460"/>
    </source>
</evidence>
<comment type="similarity">
    <text evidence="2 7">Belongs to the peptidase M14 family.</text>
</comment>
<evidence type="ECO:0000256" key="6">
    <source>
        <dbReference type="ARBA" id="ARBA00023049"/>
    </source>
</evidence>
<dbReference type="PROSITE" id="PS52035">
    <property type="entry name" value="PEPTIDASE_M14"/>
    <property type="match status" value="1"/>
</dbReference>
<dbReference type="CDD" id="cd06229">
    <property type="entry name" value="M14_Endopeptidase_I"/>
    <property type="match status" value="1"/>
</dbReference>
<dbReference type="InterPro" id="IPR002477">
    <property type="entry name" value="Peptidoglycan-bd-like"/>
</dbReference>
<dbReference type="Pfam" id="PF00246">
    <property type="entry name" value="Peptidase_M14"/>
    <property type="match status" value="1"/>
</dbReference>
<dbReference type="SUPFAM" id="SSF54106">
    <property type="entry name" value="LysM domain"/>
    <property type="match status" value="1"/>
</dbReference>
<evidence type="ECO:0000256" key="5">
    <source>
        <dbReference type="ARBA" id="ARBA00022833"/>
    </source>
</evidence>
<evidence type="ECO:0000256" key="4">
    <source>
        <dbReference type="ARBA" id="ARBA00022801"/>
    </source>
</evidence>
<dbReference type="Proteomes" id="UP000298460">
    <property type="component" value="Unassembled WGS sequence"/>
</dbReference>
<dbReference type="PANTHER" id="PTHR11705">
    <property type="entry name" value="PROTEASE FAMILY M14 CARBOXYPEPTIDASE A,B"/>
    <property type="match status" value="1"/>
</dbReference>
<accession>A0A4Z0R7E1</accession>
<organism evidence="10 11">
    <name type="scientific">Desulfosporosinus fructosivorans</name>
    <dbReference type="NCBI Taxonomy" id="2018669"/>
    <lineage>
        <taxon>Bacteria</taxon>
        <taxon>Bacillati</taxon>
        <taxon>Bacillota</taxon>
        <taxon>Clostridia</taxon>
        <taxon>Eubacteriales</taxon>
        <taxon>Desulfitobacteriaceae</taxon>
        <taxon>Desulfosporosinus</taxon>
    </lineage>
</organism>
<keyword evidence="11" id="KW-1185">Reference proteome</keyword>